<dbReference type="SUPFAM" id="SSF53098">
    <property type="entry name" value="Ribonuclease H-like"/>
    <property type="match status" value="1"/>
</dbReference>
<dbReference type="Gene3D" id="3.30.420.10">
    <property type="entry name" value="Ribonuclease H-like superfamily/Ribonuclease H"/>
    <property type="match status" value="1"/>
</dbReference>
<reference evidence="2" key="1">
    <citation type="submission" date="2016-11" db="UniProtKB">
        <authorList>
            <consortium name="WormBaseParasite"/>
        </authorList>
    </citation>
    <scope>IDENTIFICATION</scope>
</reference>
<dbReference type="GO" id="GO:0003676">
    <property type="term" value="F:nucleic acid binding"/>
    <property type="evidence" value="ECO:0007669"/>
    <property type="project" value="InterPro"/>
</dbReference>
<protein>
    <submittedName>
        <fullName evidence="2">Integrase catalytic domain-containing protein</fullName>
    </submittedName>
</protein>
<sequence>MDKNWSIEKNQLHIAEKHYPDLTDQKPEVVIVLGLIIPVRSLNTLIVKVWIVLFTCLSTRAMHELANTLSTEEFLRYFRRFVARRGRQSIIYSDNGTNFKGKAQIVTNWKEPTDLATSLSRYYSTQDVQWRFIPTHSPWFGRACQRLIGIAKELLGWVVGKILLNLEEFSILLTETETVVNTRPLTYVSEDNLALRPIDFLSTVALPELPEIKEARDSISSAQDNIKNNWTYV</sequence>
<dbReference type="InterPro" id="IPR036397">
    <property type="entry name" value="RNaseH_sf"/>
</dbReference>
<accession>A0A1I7XQM6</accession>
<name>A0A1I7XQM6_HETBA</name>
<evidence type="ECO:0000313" key="2">
    <source>
        <dbReference type="WBParaSite" id="Hba_20041"/>
    </source>
</evidence>
<evidence type="ECO:0000313" key="1">
    <source>
        <dbReference type="Proteomes" id="UP000095283"/>
    </source>
</evidence>
<dbReference type="Proteomes" id="UP000095283">
    <property type="component" value="Unplaced"/>
</dbReference>
<keyword evidence="1" id="KW-1185">Reference proteome</keyword>
<dbReference type="WBParaSite" id="Hba_20041">
    <property type="protein sequence ID" value="Hba_20041"/>
    <property type="gene ID" value="Hba_20041"/>
</dbReference>
<proteinExistence type="predicted"/>
<dbReference type="PANTHER" id="PTHR47331">
    <property type="entry name" value="PHD-TYPE DOMAIN-CONTAINING PROTEIN"/>
    <property type="match status" value="1"/>
</dbReference>
<dbReference type="PANTHER" id="PTHR47331:SF2">
    <property type="match status" value="1"/>
</dbReference>
<dbReference type="AlphaFoldDB" id="A0A1I7XQM6"/>
<organism evidence="1 2">
    <name type="scientific">Heterorhabditis bacteriophora</name>
    <name type="common">Entomopathogenic nematode worm</name>
    <dbReference type="NCBI Taxonomy" id="37862"/>
    <lineage>
        <taxon>Eukaryota</taxon>
        <taxon>Metazoa</taxon>
        <taxon>Ecdysozoa</taxon>
        <taxon>Nematoda</taxon>
        <taxon>Chromadorea</taxon>
        <taxon>Rhabditida</taxon>
        <taxon>Rhabditina</taxon>
        <taxon>Rhabditomorpha</taxon>
        <taxon>Strongyloidea</taxon>
        <taxon>Heterorhabditidae</taxon>
        <taxon>Heterorhabditis</taxon>
    </lineage>
</organism>
<dbReference type="InterPro" id="IPR012337">
    <property type="entry name" value="RNaseH-like_sf"/>
</dbReference>